<dbReference type="EMBL" id="FN596514">
    <property type="protein sequence ID" value="CCB60885.1"/>
    <property type="molecule type" value="Genomic_DNA"/>
</dbReference>
<evidence type="ECO:0000313" key="3">
    <source>
        <dbReference type="Proteomes" id="UP000009183"/>
    </source>
</evidence>
<evidence type="ECO:0000313" key="2">
    <source>
        <dbReference type="EMBL" id="CCB60885.1"/>
    </source>
</evidence>
<proteinExistence type="predicted"/>
<keyword evidence="3" id="KW-1185">Reference proteome</keyword>
<dbReference type="HOGENOM" id="CLU_3428829_0_0_1"/>
<evidence type="ECO:0000256" key="1">
    <source>
        <dbReference type="SAM" id="MobiDB-lite"/>
    </source>
</evidence>
<name>F6I1R8_VITVI</name>
<sequence length="20" mass="2071">MKGISLGQKPKVSSPLLGMV</sequence>
<dbReference type="PaxDb" id="29760-VIT_15s0107g00330.t01"/>
<reference evidence="3" key="1">
    <citation type="journal article" date="2007" name="Nature">
        <title>The grapevine genome sequence suggests ancestral hexaploidization in major angiosperm phyla.</title>
        <authorList>
            <consortium name="The French-Italian Public Consortium for Grapevine Genome Characterization."/>
            <person name="Jaillon O."/>
            <person name="Aury J.-M."/>
            <person name="Noel B."/>
            <person name="Policriti A."/>
            <person name="Clepet C."/>
            <person name="Casagrande A."/>
            <person name="Choisne N."/>
            <person name="Aubourg S."/>
            <person name="Vitulo N."/>
            <person name="Jubin C."/>
            <person name="Vezzi A."/>
            <person name="Legeai F."/>
            <person name="Hugueney P."/>
            <person name="Dasilva C."/>
            <person name="Horner D."/>
            <person name="Mica E."/>
            <person name="Jublot D."/>
            <person name="Poulain J."/>
            <person name="Bruyere C."/>
            <person name="Billault A."/>
            <person name="Segurens B."/>
            <person name="Gouyvenoux M."/>
            <person name="Ugarte E."/>
            <person name="Cattonaro F."/>
            <person name="Anthouard V."/>
            <person name="Vico V."/>
            <person name="Del Fabbro C."/>
            <person name="Alaux M."/>
            <person name="Di Gaspero G."/>
            <person name="Dumas V."/>
            <person name="Felice N."/>
            <person name="Paillard S."/>
            <person name="Juman I."/>
            <person name="Moroldo M."/>
            <person name="Scalabrin S."/>
            <person name="Canaguier A."/>
            <person name="Le Clainche I."/>
            <person name="Malacrida G."/>
            <person name="Durand E."/>
            <person name="Pesole G."/>
            <person name="Laucou V."/>
            <person name="Chatelet P."/>
            <person name="Merdinoglu D."/>
            <person name="Delledonne M."/>
            <person name="Pezzotti M."/>
            <person name="Lecharny A."/>
            <person name="Scarpelli C."/>
            <person name="Artiguenave F."/>
            <person name="Pe M.E."/>
            <person name="Valle G."/>
            <person name="Morgante M."/>
            <person name="Caboche M."/>
            <person name="Adam-Blondon A.-F."/>
            <person name="Weissenbach J."/>
            <person name="Quetier F."/>
            <person name="Wincker P."/>
        </authorList>
    </citation>
    <scope>NUCLEOTIDE SEQUENCE [LARGE SCALE GENOMIC DNA]</scope>
    <source>
        <strain evidence="3">cv. Pinot noir / PN40024</strain>
    </source>
</reference>
<protein>
    <submittedName>
        <fullName evidence="2">Uncharacterized protein</fullName>
    </submittedName>
</protein>
<feature type="region of interest" description="Disordered" evidence="1">
    <location>
        <begin position="1"/>
        <end position="20"/>
    </location>
</feature>
<dbReference type="Proteomes" id="UP000009183">
    <property type="component" value="Chromosome 15"/>
</dbReference>
<gene>
    <name evidence="2" type="ordered locus">VIT_15s0107g00330</name>
</gene>
<organism evidence="2 3">
    <name type="scientific">Vitis vinifera</name>
    <name type="common">Grape</name>
    <dbReference type="NCBI Taxonomy" id="29760"/>
    <lineage>
        <taxon>Eukaryota</taxon>
        <taxon>Viridiplantae</taxon>
        <taxon>Streptophyta</taxon>
        <taxon>Embryophyta</taxon>
        <taxon>Tracheophyta</taxon>
        <taxon>Spermatophyta</taxon>
        <taxon>Magnoliopsida</taxon>
        <taxon>eudicotyledons</taxon>
        <taxon>Gunneridae</taxon>
        <taxon>Pentapetalae</taxon>
        <taxon>rosids</taxon>
        <taxon>Vitales</taxon>
        <taxon>Vitaceae</taxon>
        <taxon>Viteae</taxon>
        <taxon>Vitis</taxon>
    </lineage>
</organism>
<accession>F6I1R8</accession>
<dbReference type="AlphaFoldDB" id="F6I1R8"/>
<dbReference type="InParanoid" id="F6I1R8"/>